<reference evidence="3 4" key="1">
    <citation type="journal article" date="2019" name="Genome Biol. Evol.">
        <title>Insights into the evolution of the New World diploid cottons (Gossypium, subgenus Houzingenia) based on genome sequencing.</title>
        <authorList>
            <person name="Grover C.E."/>
            <person name="Arick M.A. 2nd"/>
            <person name="Thrash A."/>
            <person name="Conover J.L."/>
            <person name="Sanders W.S."/>
            <person name="Peterson D.G."/>
            <person name="Frelichowski J.E."/>
            <person name="Scheffler J.A."/>
            <person name="Scheffler B.E."/>
            <person name="Wendel J.F."/>
        </authorList>
    </citation>
    <scope>NUCLEOTIDE SEQUENCE [LARGE SCALE GENOMIC DNA]</scope>
    <source>
        <strain evidence="3">1</strain>
        <tissue evidence="3">Leaf</tissue>
    </source>
</reference>
<keyword evidence="4" id="KW-1185">Reference proteome</keyword>
<feature type="region of interest" description="Disordered" evidence="1">
    <location>
        <begin position="36"/>
        <end position="70"/>
    </location>
</feature>
<gene>
    <name evidence="3" type="ORF">Goshw_028511</name>
</gene>
<feature type="compositionally biased region" description="Basic and acidic residues" evidence="1">
    <location>
        <begin position="55"/>
        <end position="70"/>
    </location>
</feature>
<evidence type="ECO:0000256" key="1">
    <source>
        <dbReference type="SAM" id="MobiDB-lite"/>
    </source>
</evidence>
<sequence length="70" mass="7949">MKCLYLTPLLTMESMVGFTLTIFVLQNNSNNISRNGNANCNSGGNNVKRKKRIEGKREIEKKKEDGNKMK</sequence>
<accession>A0A7J9KNX8</accession>
<feature type="non-terminal residue" evidence="3">
    <location>
        <position position="70"/>
    </location>
</feature>
<keyword evidence="2" id="KW-0812">Transmembrane</keyword>
<protein>
    <submittedName>
        <fullName evidence="3">Uncharacterized protein</fullName>
    </submittedName>
</protein>
<dbReference type="Proteomes" id="UP000593576">
    <property type="component" value="Unassembled WGS sequence"/>
</dbReference>
<evidence type="ECO:0000256" key="2">
    <source>
        <dbReference type="SAM" id="Phobius"/>
    </source>
</evidence>
<dbReference type="EMBL" id="JABFAF010000001">
    <property type="protein sequence ID" value="MBA0848114.1"/>
    <property type="molecule type" value="Genomic_DNA"/>
</dbReference>
<feature type="transmembrane region" description="Helical" evidence="2">
    <location>
        <begin position="6"/>
        <end position="25"/>
    </location>
</feature>
<keyword evidence="2" id="KW-0472">Membrane</keyword>
<dbReference type="AlphaFoldDB" id="A0A7J9KNX8"/>
<name>A0A7J9KNX8_GOSSC</name>
<organism evidence="3 4">
    <name type="scientific">Gossypium schwendimanii</name>
    <name type="common">Cotton</name>
    <dbReference type="NCBI Taxonomy" id="34291"/>
    <lineage>
        <taxon>Eukaryota</taxon>
        <taxon>Viridiplantae</taxon>
        <taxon>Streptophyta</taxon>
        <taxon>Embryophyta</taxon>
        <taxon>Tracheophyta</taxon>
        <taxon>Spermatophyta</taxon>
        <taxon>Magnoliopsida</taxon>
        <taxon>eudicotyledons</taxon>
        <taxon>Gunneridae</taxon>
        <taxon>Pentapetalae</taxon>
        <taxon>rosids</taxon>
        <taxon>malvids</taxon>
        <taxon>Malvales</taxon>
        <taxon>Malvaceae</taxon>
        <taxon>Malvoideae</taxon>
        <taxon>Gossypium</taxon>
    </lineage>
</organism>
<comment type="caution">
    <text evidence="3">The sequence shown here is derived from an EMBL/GenBank/DDBJ whole genome shotgun (WGS) entry which is preliminary data.</text>
</comment>
<feature type="compositionally biased region" description="Low complexity" evidence="1">
    <location>
        <begin position="36"/>
        <end position="46"/>
    </location>
</feature>
<evidence type="ECO:0000313" key="4">
    <source>
        <dbReference type="Proteomes" id="UP000593576"/>
    </source>
</evidence>
<keyword evidence="2" id="KW-1133">Transmembrane helix</keyword>
<evidence type="ECO:0000313" key="3">
    <source>
        <dbReference type="EMBL" id="MBA0848114.1"/>
    </source>
</evidence>
<proteinExistence type="predicted"/>